<dbReference type="InterPro" id="IPR007194">
    <property type="entry name" value="TRAPP_component"/>
</dbReference>
<comment type="similarity">
    <text evidence="2">Belongs to the TRAPP small subunits family. BET3 subfamily.</text>
</comment>
<dbReference type="PANTHER" id="PTHR12817">
    <property type="entry name" value="TRAFFICKING PROTEIN PARTICLE COMPLEX SUBUNIT 6B"/>
    <property type="match status" value="1"/>
</dbReference>
<organism evidence="3">
    <name type="scientific">Mesocestoides corti</name>
    <name type="common">Flatworm</name>
    <dbReference type="NCBI Taxonomy" id="53468"/>
    <lineage>
        <taxon>Eukaryota</taxon>
        <taxon>Metazoa</taxon>
        <taxon>Spiralia</taxon>
        <taxon>Lophotrochozoa</taxon>
        <taxon>Platyhelminthes</taxon>
        <taxon>Cestoda</taxon>
        <taxon>Eucestoda</taxon>
        <taxon>Cyclophyllidea</taxon>
        <taxon>Mesocestoididae</taxon>
        <taxon>Mesocestoides</taxon>
    </lineage>
</organism>
<dbReference type="SUPFAM" id="SSF111126">
    <property type="entry name" value="Ligand-binding domain in the NO signalling and Golgi transport"/>
    <property type="match status" value="1"/>
</dbReference>
<dbReference type="CDD" id="cd14944">
    <property type="entry name" value="TRAPPC6A_Trs33"/>
    <property type="match status" value="1"/>
</dbReference>
<reference evidence="3" key="1">
    <citation type="submission" date="2019-11" db="UniProtKB">
        <authorList>
            <consortium name="WormBaseParasite"/>
        </authorList>
    </citation>
    <scope>IDENTIFICATION</scope>
</reference>
<dbReference type="PANTHER" id="PTHR12817:SF0">
    <property type="entry name" value="GEO08327P1"/>
    <property type="match status" value="1"/>
</dbReference>
<dbReference type="AlphaFoldDB" id="A0A5K3F707"/>
<comment type="subcellular location">
    <subcellularLocation>
        <location evidence="1">Golgi apparatus</location>
        <location evidence="1">cis-Golgi network</location>
    </subcellularLocation>
</comment>
<dbReference type="InterPro" id="IPR037992">
    <property type="entry name" value="TRAPPC6/Trs33"/>
</dbReference>
<accession>A0A5K3F707</accession>
<proteinExistence type="inferred from homology"/>
<protein>
    <submittedName>
        <fullName evidence="3">Trafficking protein particle complex subunit 6B</fullName>
    </submittedName>
</protein>
<dbReference type="WBParaSite" id="MCU_005280-RA">
    <property type="protein sequence ID" value="MCU_005280-RA"/>
    <property type="gene ID" value="MCU_005280"/>
</dbReference>
<sequence>MADCEGIQQTFEFLFFESIKYYANQTKHFSDGHTTALQLIENMGFDVGQRYIEKLTKNSPRFLSELEIVKFICKGFWSSLFRKDISSLKTNNTDVYVLTDSAFPFLCRIEPSQQYNPIVEMILAFPCGLLRGALSSLGLCCIVNADVINLPSCQFTVRVLPRSKSSGM</sequence>
<evidence type="ECO:0000256" key="2">
    <source>
        <dbReference type="ARBA" id="ARBA00006218"/>
    </source>
</evidence>
<dbReference type="Pfam" id="PF04051">
    <property type="entry name" value="TRAPP"/>
    <property type="match status" value="1"/>
</dbReference>
<dbReference type="GO" id="GO:0006888">
    <property type="term" value="P:endoplasmic reticulum to Golgi vesicle-mediated transport"/>
    <property type="evidence" value="ECO:0007669"/>
    <property type="project" value="TreeGrafter"/>
</dbReference>
<dbReference type="GO" id="GO:0005802">
    <property type="term" value="C:trans-Golgi network"/>
    <property type="evidence" value="ECO:0007669"/>
    <property type="project" value="TreeGrafter"/>
</dbReference>
<evidence type="ECO:0000256" key="1">
    <source>
        <dbReference type="ARBA" id="ARBA00004222"/>
    </source>
</evidence>
<dbReference type="Gene3D" id="3.30.1380.20">
    <property type="entry name" value="Trafficking protein particle complex subunit 3"/>
    <property type="match status" value="1"/>
</dbReference>
<dbReference type="InterPro" id="IPR024096">
    <property type="entry name" value="NO_sig/Golgi_transp_ligand-bd"/>
</dbReference>
<dbReference type="GO" id="GO:0005801">
    <property type="term" value="C:cis-Golgi network"/>
    <property type="evidence" value="ECO:0007669"/>
    <property type="project" value="TreeGrafter"/>
</dbReference>
<name>A0A5K3F707_MESCO</name>
<dbReference type="GO" id="GO:0030008">
    <property type="term" value="C:TRAPP complex"/>
    <property type="evidence" value="ECO:0007669"/>
    <property type="project" value="TreeGrafter"/>
</dbReference>
<evidence type="ECO:0000313" key="3">
    <source>
        <dbReference type="WBParaSite" id="MCU_005280-RA"/>
    </source>
</evidence>